<keyword evidence="3" id="KW-1185">Reference proteome</keyword>
<evidence type="ECO:0000313" key="3">
    <source>
        <dbReference type="Proteomes" id="UP000232196"/>
    </source>
</evidence>
<sequence length="208" mass="23162">MKYFFYSFTAILISIGCITTKNPPLIEIEYRFITAAKGLNLRSEPNVQSEAIILIPAGKIVAVKEKSKQPSELINGISGNWLKVKYTWHEGWIFDGYLSQINSLSKNANELQDFSGIWYGDWVCNGKRSYIQIIASGSYHGLLFDGGDDGGCTTSKINGKVTFVDGMICLSDSTVCFYRWENKIVVATPNTPLVENFGNEIVSGFSKR</sequence>
<reference evidence="2 3" key="1">
    <citation type="submission" date="2017-07" db="EMBL/GenBank/DDBJ databases">
        <title>Leptospira spp. isolated from tropical soils.</title>
        <authorList>
            <person name="Thibeaux R."/>
            <person name="Iraola G."/>
            <person name="Ferres I."/>
            <person name="Bierque E."/>
            <person name="Girault D."/>
            <person name="Soupe-Gilbert M.-E."/>
            <person name="Picardeau M."/>
            <person name="Goarant C."/>
        </authorList>
    </citation>
    <scope>NUCLEOTIDE SEQUENCE [LARGE SCALE GENOMIC DNA]</scope>
    <source>
        <strain evidence="2 3">MCA1-C-A1</strain>
    </source>
</reference>
<comment type="caution">
    <text evidence="2">The sequence shown here is derived from an EMBL/GenBank/DDBJ whole genome shotgun (WGS) entry which is preliminary data.</text>
</comment>
<dbReference type="AlphaFoldDB" id="A0A2M9X8E1"/>
<accession>A0A2M9X8E1</accession>
<dbReference type="Gene3D" id="2.30.30.40">
    <property type="entry name" value="SH3 Domains"/>
    <property type="match status" value="1"/>
</dbReference>
<protein>
    <recommendedName>
        <fullName evidence="1">SH3b domain-containing protein</fullName>
    </recommendedName>
</protein>
<dbReference type="RefSeq" id="WP_100708288.1">
    <property type="nucleotide sequence ID" value="NZ_NPDL01000018.1"/>
</dbReference>
<dbReference type="EMBL" id="NPDN01000015">
    <property type="protein sequence ID" value="PJZ23924.1"/>
    <property type="molecule type" value="Genomic_DNA"/>
</dbReference>
<evidence type="ECO:0000259" key="1">
    <source>
        <dbReference type="PROSITE" id="PS51781"/>
    </source>
</evidence>
<organism evidence="2 3">
    <name type="scientific">Leptospira hartskeerlii</name>
    <dbReference type="NCBI Taxonomy" id="2023177"/>
    <lineage>
        <taxon>Bacteria</taxon>
        <taxon>Pseudomonadati</taxon>
        <taxon>Spirochaetota</taxon>
        <taxon>Spirochaetia</taxon>
        <taxon>Leptospirales</taxon>
        <taxon>Leptospiraceae</taxon>
        <taxon>Leptospira</taxon>
    </lineage>
</organism>
<dbReference type="PROSITE" id="PS51781">
    <property type="entry name" value="SH3B"/>
    <property type="match status" value="1"/>
</dbReference>
<dbReference type="PROSITE" id="PS51257">
    <property type="entry name" value="PROKAR_LIPOPROTEIN"/>
    <property type="match status" value="1"/>
</dbReference>
<evidence type="ECO:0000313" key="2">
    <source>
        <dbReference type="EMBL" id="PJZ23924.1"/>
    </source>
</evidence>
<proteinExistence type="predicted"/>
<gene>
    <name evidence="2" type="ORF">CH357_18700</name>
</gene>
<dbReference type="Proteomes" id="UP000232196">
    <property type="component" value="Unassembled WGS sequence"/>
</dbReference>
<dbReference type="OrthoDB" id="331037at2"/>
<feature type="domain" description="SH3b" evidence="1">
    <location>
        <begin position="28"/>
        <end position="102"/>
    </location>
</feature>
<name>A0A2M9X8E1_9LEPT</name>
<dbReference type="Pfam" id="PF08239">
    <property type="entry name" value="SH3_3"/>
    <property type="match status" value="1"/>
</dbReference>
<dbReference type="InterPro" id="IPR003646">
    <property type="entry name" value="SH3-like_bac-type"/>
</dbReference>